<organism evidence="1 2">
    <name type="scientific">Ruminiclostridium papyrosolvens C7</name>
    <dbReference type="NCBI Taxonomy" id="1330534"/>
    <lineage>
        <taxon>Bacteria</taxon>
        <taxon>Bacillati</taxon>
        <taxon>Bacillota</taxon>
        <taxon>Clostridia</taxon>
        <taxon>Eubacteriales</taxon>
        <taxon>Oscillospiraceae</taxon>
        <taxon>Ruminiclostridium</taxon>
    </lineage>
</organism>
<dbReference type="STRING" id="1330534.L323_08985"/>
<dbReference type="EMBL" id="ATAY01000030">
    <property type="protein sequence ID" value="EPR12211.1"/>
    <property type="molecule type" value="Genomic_DNA"/>
</dbReference>
<comment type="caution">
    <text evidence="1">The sequence shown here is derived from an EMBL/GenBank/DDBJ whole genome shotgun (WGS) entry which is preliminary data.</text>
</comment>
<evidence type="ECO:0000313" key="2">
    <source>
        <dbReference type="Proteomes" id="UP000016860"/>
    </source>
</evidence>
<accession>U4R3L1</accession>
<sequence>MSNIYFFRGKAATGKTTITDALSNKIKVSILRKDNIFDVISHYIDDNSINNSITYDLLAKMIQTNINIVQI</sequence>
<reference evidence="1 2" key="1">
    <citation type="journal article" date="2013" name="Genome Announc.">
        <title>Draft Genome Sequence of the Cellulolytic Bacterium Clostridium papyrosolvens C7 (ATCC 700395).</title>
        <authorList>
            <person name="Zepeda V."/>
            <person name="Dassa B."/>
            <person name="Borovok I."/>
            <person name="Lamed R."/>
            <person name="Bayer E.A."/>
            <person name="Cate J.H."/>
        </authorList>
    </citation>
    <scope>NUCLEOTIDE SEQUENCE [LARGE SCALE GENOMIC DNA]</scope>
    <source>
        <strain evidence="1 2">C7</strain>
    </source>
</reference>
<protein>
    <submittedName>
        <fullName evidence="1">Uncharacterized protein</fullName>
    </submittedName>
</protein>
<name>U4R3L1_9FIRM</name>
<dbReference type="AlphaFoldDB" id="U4R3L1"/>
<dbReference type="RefSeq" id="WP_020815339.1">
    <property type="nucleotide sequence ID" value="NZ_ATAY01000030.1"/>
</dbReference>
<dbReference type="OrthoDB" id="2914911at2"/>
<dbReference type="SUPFAM" id="SSF52540">
    <property type="entry name" value="P-loop containing nucleoside triphosphate hydrolases"/>
    <property type="match status" value="1"/>
</dbReference>
<dbReference type="InterPro" id="IPR027417">
    <property type="entry name" value="P-loop_NTPase"/>
</dbReference>
<dbReference type="Gene3D" id="3.40.50.300">
    <property type="entry name" value="P-loop containing nucleotide triphosphate hydrolases"/>
    <property type="match status" value="1"/>
</dbReference>
<dbReference type="PATRIC" id="fig|1330534.3.peg.1785"/>
<dbReference type="Proteomes" id="UP000016860">
    <property type="component" value="Unassembled WGS sequence"/>
</dbReference>
<gene>
    <name evidence="1" type="ORF">L323_08985</name>
</gene>
<evidence type="ECO:0000313" key="1">
    <source>
        <dbReference type="EMBL" id="EPR12211.1"/>
    </source>
</evidence>
<proteinExistence type="predicted"/>